<evidence type="ECO:0000313" key="2">
    <source>
        <dbReference type="EMBL" id="AOX18873.1"/>
    </source>
</evidence>
<sequence>MRDLPSRGRCHAAFLLVYSARVRQCADLEAWLSAALSKPTQQAASLDLPGMAGILLDSGLAKLEGRIVAGRELAKLDRVADPTTFKGIARLLLAYRPPSWLRSVVIDGKLAQEFIPQDDLEAIAWLGDDLERIIVAVHNQLYGTADEHFRKALGDAGELAIMSAYRGQGNHPRHVSLVSDRFGYDIELGSPAQLHGVEVKSAVPATAGRIILSRNEYEVAQRMGGAMEDDPGHLFLQSRCDKERH</sequence>
<keyword evidence="3" id="KW-1185">Reference proteome</keyword>
<geneLocation type="plasmid" evidence="3">
    <name>pkb14400_4</name>
</geneLocation>
<keyword evidence="2" id="KW-0614">Plasmid</keyword>
<organism evidence="2 3">
    <name type="scientific">Kozakia baliensis</name>
    <dbReference type="NCBI Taxonomy" id="153496"/>
    <lineage>
        <taxon>Bacteria</taxon>
        <taxon>Pseudomonadati</taxon>
        <taxon>Pseudomonadota</taxon>
        <taxon>Alphaproteobacteria</taxon>
        <taxon>Acetobacterales</taxon>
        <taxon>Acetobacteraceae</taxon>
        <taxon>Kozakia</taxon>
    </lineage>
</organism>
<feature type="domain" description="Protein NO VEIN C-terminal" evidence="1">
    <location>
        <begin position="163"/>
        <end position="224"/>
    </location>
</feature>
<accession>A0A1D8UYW9</accession>
<evidence type="ECO:0000259" key="1">
    <source>
        <dbReference type="Pfam" id="PF13020"/>
    </source>
</evidence>
<dbReference type="EMBL" id="CP014678">
    <property type="protein sequence ID" value="AOX18873.1"/>
    <property type="molecule type" value="Genomic_DNA"/>
</dbReference>
<dbReference type="AlphaFoldDB" id="A0A1D8UYW9"/>
<protein>
    <recommendedName>
        <fullName evidence="1">Protein NO VEIN C-terminal domain-containing protein</fullName>
    </recommendedName>
</protein>
<dbReference type="KEGG" id="kba:A0U89_16380"/>
<name>A0A1D8UYW9_9PROT</name>
<dbReference type="Proteomes" id="UP000179145">
    <property type="component" value="Plasmid pKB14400_4"/>
</dbReference>
<dbReference type="InterPro" id="IPR024975">
    <property type="entry name" value="NOV_C"/>
</dbReference>
<evidence type="ECO:0000313" key="3">
    <source>
        <dbReference type="Proteomes" id="UP000179145"/>
    </source>
</evidence>
<gene>
    <name evidence="2" type="ORF">A0U89_16380</name>
</gene>
<proteinExistence type="predicted"/>
<dbReference type="Pfam" id="PF13020">
    <property type="entry name" value="NOV_C"/>
    <property type="match status" value="1"/>
</dbReference>
<reference evidence="2 3" key="1">
    <citation type="journal article" date="2016" name="Microb. Cell Fact.">
        <title>Dissection of exopolysaccharide biosynthesis in Kozakia baliensis.</title>
        <authorList>
            <person name="Brandt J.U."/>
            <person name="Jakob F."/>
            <person name="Behr J."/>
            <person name="Geissler A.J."/>
            <person name="Vogel R.F."/>
        </authorList>
    </citation>
    <scope>NUCLEOTIDE SEQUENCE [LARGE SCALE GENOMIC DNA]</scope>
    <source>
        <strain evidence="2 3">DSM 14400</strain>
        <plasmid evidence="3">Plasmid pkb14400_4</plasmid>
    </source>
</reference>